<protein>
    <submittedName>
        <fullName evidence="1">Uncharacterized protein</fullName>
    </submittedName>
</protein>
<dbReference type="KEGG" id="rdp:RD2015_2238"/>
<dbReference type="RefSeq" id="WP_058934948.1">
    <property type="nucleotide sequence ID" value="NZ_CP013729.1"/>
</dbReference>
<dbReference type="STRING" id="76731.RD2015_2238"/>
<proteinExistence type="predicted"/>
<sequence length="123" mass="12729">MTEPTSTTASTSLLFAALGAALGPLLAEWALILIGGFVGSFLAVSLLPTPSFRSAAVVLARGLGMSVLFTGIAAAALAALAPSTMKFSTDVLLLPTAGLIGWQQERLLDWIKLAWPFGKKESP</sequence>
<dbReference type="EMBL" id="CP013729">
    <property type="protein sequence ID" value="ALV06710.1"/>
    <property type="molecule type" value="Genomic_DNA"/>
</dbReference>
<gene>
    <name evidence="1" type="ORF">RD2015_2238</name>
</gene>
<evidence type="ECO:0000313" key="2">
    <source>
        <dbReference type="Proteomes" id="UP000060699"/>
    </source>
</evidence>
<reference evidence="1 2" key="1">
    <citation type="submission" date="2015-12" db="EMBL/GenBank/DDBJ databases">
        <title>Complete genome of Roseateles depolymerans KCTC 42856.</title>
        <authorList>
            <person name="Kim K.M."/>
        </authorList>
    </citation>
    <scope>NUCLEOTIDE SEQUENCE [LARGE SCALE GENOMIC DNA]</scope>
    <source>
        <strain evidence="1 2">KCTC 42856</strain>
    </source>
</reference>
<keyword evidence="2" id="KW-1185">Reference proteome</keyword>
<accession>A0A0U3CZF1</accession>
<evidence type="ECO:0000313" key="1">
    <source>
        <dbReference type="EMBL" id="ALV06710.1"/>
    </source>
</evidence>
<dbReference type="AlphaFoldDB" id="A0A0U3CZF1"/>
<name>A0A0U3CZF1_9BURK</name>
<organism evidence="1 2">
    <name type="scientific">Roseateles depolymerans</name>
    <dbReference type="NCBI Taxonomy" id="76731"/>
    <lineage>
        <taxon>Bacteria</taxon>
        <taxon>Pseudomonadati</taxon>
        <taxon>Pseudomonadota</taxon>
        <taxon>Betaproteobacteria</taxon>
        <taxon>Burkholderiales</taxon>
        <taxon>Sphaerotilaceae</taxon>
        <taxon>Roseateles</taxon>
    </lineage>
</organism>
<dbReference type="Proteomes" id="UP000060699">
    <property type="component" value="Chromosome"/>
</dbReference>